<name>A0ABV0QHV9_9TELE</name>
<evidence type="ECO:0000313" key="2">
    <source>
        <dbReference type="EMBL" id="MEQ2195390.1"/>
    </source>
</evidence>
<keyword evidence="3" id="KW-1185">Reference proteome</keyword>
<evidence type="ECO:0000256" key="1">
    <source>
        <dbReference type="SAM" id="MobiDB-lite"/>
    </source>
</evidence>
<feature type="non-terminal residue" evidence="2">
    <location>
        <position position="1"/>
    </location>
</feature>
<feature type="compositionally biased region" description="Low complexity" evidence="1">
    <location>
        <begin position="34"/>
        <end position="45"/>
    </location>
</feature>
<gene>
    <name evidence="2" type="ORF">XENOCAPTIV_012065</name>
</gene>
<feature type="compositionally biased region" description="Basic and acidic residues" evidence="1">
    <location>
        <begin position="48"/>
        <end position="67"/>
    </location>
</feature>
<protein>
    <submittedName>
        <fullName evidence="2">Uncharacterized protein</fullName>
    </submittedName>
</protein>
<evidence type="ECO:0000313" key="3">
    <source>
        <dbReference type="Proteomes" id="UP001434883"/>
    </source>
</evidence>
<comment type="caution">
    <text evidence="2">The sequence shown here is derived from an EMBL/GenBank/DDBJ whole genome shotgun (WGS) entry which is preliminary data.</text>
</comment>
<reference evidence="2 3" key="1">
    <citation type="submission" date="2021-06" db="EMBL/GenBank/DDBJ databases">
        <authorList>
            <person name="Palmer J.M."/>
        </authorList>
    </citation>
    <scope>NUCLEOTIDE SEQUENCE [LARGE SCALE GENOMIC DNA]</scope>
    <source>
        <strain evidence="2 3">XC_2019</strain>
        <tissue evidence="2">Muscle</tissue>
    </source>
</reference>
<organism evidence="2 3">
    <name type="scientific">Xenoophorus captivus</name>
    <dbReference type="NCBI Taxonomy" id="1517983"/>
    <lineage>
        <taxon>Eukaryota</taxon>
        <taxon>Metazoa</taxon>
        <taxon>Chordata</taxon>
        <taxon>Craniata</taxon>
        <taxon>Vertebrata</taxon>
        <taxon>Euteleostomi</taxon>
        <taxon>Actinopterygii</taxon>
        <taxon>Neopterygii</taxon>
        <taxon>Teleostei</taxon>
        <taxon>Neoteleostei</taxon>
        <taxon>Acanthomorphata</taxon>
        <taxon>Ovalentaria</taxon>
        <taxon>Atherinomorphae</taxon>
        <taxon>Cyprinodontiformes</taxon>
        <taxon>Goodeidae</taxon>
        <taxon>Xenoophorus</taxon>
    </lineage>
</organism>
<proteinExistence type="predicted"/>
<feature type="region of interest" description="Disordered" evidence="1">
    <location>
        <begin position="25"/>
        <end position="80"/>
    </location>
</feature>
<accession>A0ABV0QHV9</accession>
<sequence length="111" mass="12436">VRRGGADGYGRLQQLEVRLVSEVRPPRGETVTPQRVGVQGQLLQGRQGGEEVPREKAQLVVKKKESPEGGQVSDGGDRRQKHFRPITRCSSNLLDCKHLSDVCRCFYTELH</sequence>
<dbReference type="EMBL" id="JAHRIN010010962">
    <property type="protein sequence ID" value="MEQ2195390.1"/>
    <property type="molecule type" value="Genomic_DNA"/>
</dbReference>
<dbReference type="Proteomes" id="UP001434883">
    <property type="component" value="Unassembled WGS sequence"/>
</dbReference>